<evidence type="ECO:0000256" key="2">
    <source>
        <dbReference type="ARBA" id="ARBA00023239"/>
    </source>
</evidence>
<evidence type="ECO:0000313" key="5">
    <source>
        <dbReference type="EMBL" id="AUP78511.1"/>
    </source>
</evidence>
<dbReference type="SUPFAM" id="SSF48230">
    <property type="entry name" value="Chondroitin AC/alginate lyase"/>
    <property type="match status" value="1"/>
</dbReference>
<feature type="domain" description="Endo-acting ulvan lyase C-terminal" evidence="4">
    <location>
        <begin position="807"/>
        <end position="873"/>
    </location>
</feature>
<organism evidence="5 6">
    <name type="scientific">Flavivirga eckloniae</name>
    <dbReference type="NCBI Taxonomy" id="1803846"/>
    <lineage>
        <taxon>Bacteria</taxon>
        <taxon>Pseudomonadati</taxon>
        <taxon>Bacteroidota</taxon>
        <taxon>Flavobacteriia</taxon>
        <taxon>Flavobacteriales</taxon>
        <taxon>Flavobacteriaceae</taxon>
        <taxon>Flavivirga</taxon>
    </lineage>
</organism>
<reference evidence="5 6" key="1">
    <citation type="submission" date="2018-01" db="EMBL/GenBank/DDBJ databases">
        <title>Complete genome sequence of Flavivirga eckloniae ECD14 isolated from seaweed Ecklonia cava.</title>
        <authorList>
            <person name="Lee J.H."/>
            <person name="Baik K.S."/>
            <person name="Seong C.N."/>
        </authorList>
    </citation>
    <scope>NUCLEOTIDE SEQUENCE [LARGE SCALE GENOMIC DNA]</scope>
    <source>
        <strain evidence="5 6">ECD14</strain>
    </source>
</reference>
<dbReference type="InterPro" id="IPR008397">
    <property type="entry name" value="Alginate_lyase_dom"/>
</dbReference>
<sequence length="905" mass="103920">MIKLKYSKLLFLFFVPLWILYSCESTSLEPENEHPRVLAKKSDKKRILKNIQDHEWMQRSFDDIKAKIDPLADQHLKDPQWILSRMLMHWGPYYSGFTLEPSENKYDHNINLETREALSPVPTVRTSAYGGHSHMSDHSQPKFPELKDYPIYWKDDKYTVTSRSNPNLTENILLGNLIHDWNRKISDIGAEAGTLYYLTGEKKYAKLAADIFMQWVLGIYFQNAPKLGDDLDRPYGFLGGHDLNDPNYKTMVVSYDFAHDYIVKNQKDYLKKLKDDGYLKGEDITSIVDSAFYKFLKDGTFKGGWAQHAWSPNNHTMKASELIWMALAIDDKAKRDECMEVFLNENPQLRQPGGIWEDIWLGQVPWKLFHENSVDEETGLWKEPPAYHAYPMRAACRAAMALDVNGYNPWQEFPRFLKAQYAQFRFTFPDGTLVSFGDCSPSTYPDAVDLEFAIAGAHRAGLVKQEKLLSSYLQSMIDRGHYKRKADYKQLLYFVPQLLSNHKINDYMYRTDHVSFSGLYLQRLRSSDSENGLMLQVNAGNYVHSQSKGIDMEFFGPGRIISSHSGTRYPYGSKLMTEYYVRSAAANTVIPNLEELDKEHSNLTLNVMEPKIKEEGVSSLCSFTDVSFKFNETNQRRISGIIGQPDSGGFYIDIFHSDHPKRNDYLFHANGNELKVLSQENETLQGKSTNLFTEEGSGFQYYSDKLSYTSKNSMKFQFLSQDLKGKDVMLNAFYPETKGNVYVTATSPLNFKNKLHKNISEDTRKTVAIHRNKEAWSQPFIGVYEAYRPNKQNIKEVEQVWSSPKGDVIVSVKTLTGSYLVISSISDEKITYKDIEFEGGYAVISLTKNNEIDYIYLGNKTSIKTKGITVSSVGPLNLIVRDGNISYRSEKIPEISFSDKYILKK</sequence>
<feature type="domain" description="Alginate lyase" evidence="3">
    <location>
        <begin position="180"/>
        <end position="412"/>
    </location>
</feature>
<dbReference type="Pfam" id="PF05426">
    <property type="entry name" value="Alginate_lyase"/>
    <property type="match status" value="1"/>
</dbReference>
<dbReference type="RefSeq" id="WP_102755166.1">
    <property type="nucleotide sequence ID" value="NZ_CP025791.1"/>
</dbReference>
<dbReference type="EMBL" id="CP025791">
    <property type="protein sequence ID" value="AUP78511.1"/>
    <property type="molecule type" value="Genomic_DNA"/>
</dbReference>
<dbReference type="GO" id="GO:0042597">
    <property type="term" value="C:periplasmic space"/>
    <property type="evidence" value="ECO:0007669"/>
    <property type="project" value="InterPro"/>
</dbReference>
<dbReference type="OrthoDB" id="8732671at2"/>
<keyword evidence="1" id="KW-0732">Signal</keyword>
<evidence type="ECO:0000313" key="6">
    <source>
        <dbReference type="Proteomes" id="UP000235826"/>
    </source>
</evidence>
<evidence type="ECO:0000256" key="1">
    <source>
        <dbReference type="ARBA" id="ARBA00022729"/>
    </source>
</evidence>
<dbReference type="GO" id="GO:0016829">
    <property type="term" value="F:lyase activity"/>
    <property type="evidence" value="ECO:0007669"/>
    <property type="project" value="UniProtKB-KW"/>
</dbReference>
<dbReference type="Gene3D" id="2.70.98.70">
    <property type="match status" value="1"/>
</dbReference>
<dbReference type="InterPro" id="IPR008929">
    <property type="entry name" value="Chondroitin_lyas"/>
</dbReference>
<dbReference type="Pfam" id="PF26374">
    <property type="entry name" value="Ulvan_lyaseC"/>
    <property type="match status" value="1"/>
</dbReference>
<evidence type="ECO:0000259" key="3">
    <source>
        <dbReference type="Pfam" id="PF05426"/>
    </source>
</evidence>
<proteinExistence type="predicted"/>
<dbReference type="PROSITE" id="PS51257">
    <property type="entry name" value="PROKAR_LIPOPROTEIN"/>
    <property type="match status" value="1"/>
</dbReference>
<evidence type="ECO:0000259" key="4">
    <source>
        <dbReference type="Pfam" id="PF26374"/>
    </source>
</evidence>
<keyword evidence="2" id="KW-0456">Lyase</keyword>
<accession>A0A2K9PN77</accession>
<keyword evidence="6" id="KW-1185">Reference proteome</keyword>
<dbReference type="Gene3D" id="1.50.10.100">
    <property type="entry name" value="Chondroitin AC/alginate lyase"/>
    <property type="match status" value="1"/>
</dbReference>
<dbReference type="Proteomes" id="UP000235826">
    <property type="component" value="Chromosome"/>
</dbReference>
<dbReference type="InterPro" id="IPR058848">
    <property type="entry name" value="Ulvan_lyase_C"/>
</dbReference>
<gene>
    <name evidence="5" type="ORF">C1H87_07225</name>
</gene>
<dbReference type="KEGG" id="fek:C1H87_07225"/>
<name>A0A2K9PN77_9FLAO</name>
<protein>
    <submittedName>
        <fullName evidence="5">Uncharacterized protein</fullName>
    </submittedName>
</protein>
<dbReference type="AlphaFoldDB" id="A0A2K9PN77"/>